<organism evidence="13 14">
    <name type="scientific">Blautia liquoris</name>
    <dbReference type="NCBI Taxonomy" id="2779518"/>
    <lineage>
        <taxon>Bacteria</taxon>
        <taxon>Bacillati</taxon>
        <taxon>Bacillota</taxon>
        <taxon>Clostridia</taxon>
        <taxon>Lachnospirales</taxon>
        <taxon>Lachnospiraceae</taxon>
        <taxon>Blautia</taxon>
    </lineage>
</organism>
<evidence type="ECO:0000256" key="1">
    <source>
        <dbReference type="ARBA" id="ARBA00004496"/>
    </source>
</evidence>
<dbReference type="PANTHER" id="PTHR42713:SF3">
    <property type="entry name" value="TRANSCRIPTIONAL REGULATORY PROTEIN HPTR"/>
    <property type="match status" value="1"/>
</dbReference>
<dbReference type="RefSeq" id="WP_193735170.1">
    <property type="nucleotide sequence ID" value="NZ_CP063304.1"/>
</dbReference>
<dbReference type="EMBL" id="CP063304">
    <property type="protein sequence ID" value="QOV18808.1"/>
    <property type="molecule type" value="Genomic_DNA"/>
</dbReference>
<feature type="modified residue" description="4-aspartylphosphate" evidence="10">
    <location>
        <position position="54"/>
    </location>
</feature>
<dbReference type="SUPFAM" id="SSF46689">
    <property type="entry name" value="Homeodomain-like"/>
    <property type="match status" value="2"/>
</dbReference>
<evidence type="ECO:0000256" key="8">
    <source>
        <dbReference type="ARBA" id="ARBA00023163"/>
    </source>
</evidence>
<dbReference type="InterPro" id="IPR018060">
    <property type="entry name" value="HTH_AraC"/>
</dbReference>
<dbReference type="GO" id="GO:0043565">
    <property type="term" value="F:sequence-specific DNA binding"/>
    <property type="evidence" value="ECO:0007669"/>
    <property type="project" value="InterPro"/>
</dbReference>
<dbReference type="InterPro" id="IPR018062">
    <property type="entry name" value="HTH_AraC-typ_CS"/>
</dbReference>
<dbReference type="KEGG" id="bliq:INP51_12485"/>
<dbReference type="Pfam" id="PF00072">
    <property type="entry name" value="Response_reg"/>
    <property type="match status" value="1"/>
</dbReference>
<keyword evidence="7" id="KW-0238">DNA-binding</keyword>
<dbReference type="GO" id="GO:0000160">
    <property type="term" value="P:phosphorelay signal transduction system"/>
    <property type="evidence" value="ECO:0007669"/>
    <property type="project" value="UniProtKB-KW"/>
</dbReference>
<keyword evidence="6" id="KW-0805">Transcription regulation</keyword>
<dbReference type="Gene3D" id="1.10.10.60">
    <property type="entry name" value="Homeodomain-like"/>
    <property type="match status" value="2"/>
</dbReference>
<dbReference type="SMART" id="SM00342">
    <property type="entry name" value="HTH_ARAC"/>
    <property type="match status" value="1"/>
</dbReference>
<dbReference type="CDD" id="cd17536">
    <property type="entry name" value="REC_YesN-like"/>
    <property type="match status" value="1"/>
</dbReference>
<evidence type="ECO:0000313" key="14">
    <source>
        <dbReference type="Proteomes" id="UP000593601"/>
    </source>
</evidence>
<proteinExistence type="predicted"/>
<evidence type="ECO:0000256" key="10">
    <source>
        <dbReference type="PROSITE-ProRule" id="PRU00169"/>
    </source>
</evidence>
<dbReference type="Pfam" id="PF12833">
    <property type="entry name" value="HTH_18"/>
    <property type="match status" value="1"/>
</dbReference>
<keyword evidence="3" id="KW-0963">Cytoplasm</keyword>
<accession>A0A7M2RF90</accession>
<dbReference type="PRINTS" id="PR00032">
    <property type="entry name" value="HTHARAC"/>
</dbReference>
<dbReference type="Gene3D" id="3.40.50.2300">
    <property type="match status" value="1"/>
</dbReference>
<evidence type="ECO:0000256" key="6">
    <source>
        <dbReference type="ARBA" id="ARBA00023015"/>
    </source>
</evidence>
<evidence type="ECO:0000256" key="5">
    <source>
        <dbReference type="ARBA" id="ARBA00023012"/>
    </source>
</evidence>
<keyword evidence="4 10" id="KW-0597">Phosphoprotein</keyword>
<sequence>MYNILIVDDEKLHRKGLYSLLEEICPSDMVWEASDGIEALEILEHISCEIVISDIRMTKMDGIELLKEIRGKNKDIFFVLLSGYAQFNYAREALRLQACAYLLKPVDRQELNETINDVKKKIIKHRNEERKAADQEERLKETVPAYVDRILNQFVQDPKFSAGDQLVSLLPLKQQGYLFLIKADSASEDGHYFEKAGREIGHMIKKFFDPVSSLTFELHSAYHTLATFVVDEELPNMNKLEELSGIIEKKGFSNIFIAVSELKDNLFLQRCSAYEEAIEALDFSFYETKNLFFHENTKVSTITDPEELNNNDFFAAVQNRQIKKARELFESMLRHASQEEKTAPVILKKRTVFLFYQLLKKLGPLIEKDQREKLYERDQALIQTESFQQLLKEGQQLIFIIANCISHQKSADGFIKGCKEYLETHYMDEISLESVAALFHFNPSYFSTLFKNLFGISFSAFLCNIRIDKAEELLINTDKKIKEVAASTGYRDPNYFIRSFKKKHGLTPDEFRKRRTYEKEVSREVTRKT</sequence>
<feature type="domain" description="Response regulatory" evidence="12">
    <location>
        <begin position="3"/>
        <end position="119"/>
    </location>
</feature>
<evidence type="ECO:0000256" key="2">
    <source>
        <dbReference type="ARBA" id="ARBA00018672"/>
    </source>
</evidence>
<evidence type="ECO:0000256" key="9">
    <source>
        <dbReference type="ARBA" id="ARBA00024867"/>
    </source>
</evidence>
<comment type="subcellular location">
    <subcellularLocation>
        <location evidence="1">Cytoplasm</location>
    </subcellularLocation>
</comment>
<name>A0A7M2RF90_9FIRM</name>
<evidence type="ECO:0000256" key="7">
    <source>
        <dbReference type="ARBA" id="ARBA00023125"/>
    </source>
</evidence>
<evidence type="ECO:0000313" key="13">
    <source>
        <dbReference type="EMBL" id="QOV18808.1"/>
    </source>
</evidence>
<dbReference type="InterPro" id="IPR020449">
    <property type="entry name" value="Tscrpt_reg_AraC-type_HTH"/>
</dbReference>
<dbReference type="SMART" id="SM00448">
    <property type="entry name" value="REC"/>
    <property type="match status" value="1"/>
</dbReference>
<evidence type="ECO:0000256" key="4">
    <source>
        <dbReference type="ARBA" id="ARBA00022553"/>
    </source>
</evidence>
<dbReference type="PROSITE" id="PS00041">
    <property type="entry name" value="HTH_ARAC_FAMILY_1"/>
    <property type="match status" value="1"/>
</dbReference>
<evidence type="ECO:0000259" key="12">
    <source>
        <dbReference type="PROSITE" id="PS50110"/>
    </source>
</evidence>
<dbReference type="InterPro" id="IPR009057">
    <property type="entry name" value="Homeodomain-like_sf"/>
</dbReference>
<evidence type="ECO:0000259" key="11">
    <source>
        <dbReference type="PROSITE" id="PS01124"/>
    </source>
</evidence>
<protein>
    <recommendedName>
        <fullName evidence="2">Stage 0 sporulation protein A homolog</fullName>
    </recommendedName>
</protein>
<gene>
    <name evidence="13" type="ORF">INP51_12485</name>
</gene>
<dbReference type="InterPro" id="IPR051552">
    <property type="entry name" value="HptR"/>
</dbReference>
<dbReference type="InterPro" id="IPR011006">
    <property type="entry name" value="CheY-like_superfamily"/>
</dbReference>
<dbReference type="Proteomes" id="UP000593601">
    <property type="component" value="Chromosome"/>
</dbReference>
<keyword evidence="14" id="KW-1185">Reference proteome</keyword>
<feature type="domain" description="HTH araC/xylS-type" evidence="11">
    <location>
        <begin position="416"/>
        <end position="514"/>
    </location>
</feature>
<dbReference type="InterPro" id="IPR001789">
    <property type="entry name" value="Sig_transdc_resp-reg_receiver"/>
</dbReference>
<dbReference type="AlphaFoldDB" id="A0A7M2RF90"/>
<evidence type="ECO:0000256" key="3">
    <source>
        <dbReference type="ARBA" id="ARBA00022490"/>
    </source>
</evidence>
<reference evidence="13 14" key="1">
    <citation type="submission" date="2020-10" db="EMBL/GenBank/DDBJ databases">
        <title>Blautia liquoris sp.nov., isolated from the mud in a fermentation cellar used for the production of Chinese strong-flavoured liquor.</title>
        <authorList>
            <person name="Lu L."/>
        </authorList>
    </citation>
    <scope>NUCLEOTIDE SEQUENCE [LARGE SCALE GENOMIC DNA]</scope>
    <source>
        <strain evidence="13 14">LZLJ-3</strain>
    </source>
</reference>
<comment type="function">
    <text evidence="9">May play the central regulatory role in sporulation. It may be an element of the effector pathway responsible for the activation of sporulation genes in response to nutritional stress. Spo0A may act in concert with spo0H (a sigma factor) to control the expression of some genes that are critical to the sporulation process.</text>
</comment>
<keyword evidence="8" id="KW-0804">Transcription</keyword>
<dbReference type="SUPFAM" id="SSF52172">
    <property type="entry name" value="CheY-like"/>
    <property type="match status" value="1"/>
</dbReference>
<dbReference type="GO" id="GO:0005737">
    <property type="term" value="C:cytoplasm"/>
    <property type="evidence" value="ECO:0007669"/>
    <property type="project" value="UniProtKB-SubCell"/>
</dbReference>
<dbReference type="PROSITE" id="PS50110">
    <property type="entry name" value="RESPONSE_REGULATORY"/>
    <property type="match status" value="1"/>
</dbReference>
<dbReference type="PROSITE" id="PS01124">
    <property type="entry name" value="HTH_ARAC_FAMILY_2"/>
    <property type="match status" value="1"/>
</dbReference>
<keyword evidence="5" id="KW-0902">Two-component regulatory system</keyword>
<dbReference type="PANTHER" id="PTHR42713">
    <property type="entry name" value="HISTIDINE KINASE-RELATED"/>
    <property type="match status" value="1"/>
</dbReference>
<dbReference type="GO" id="GO:0003700">
    <property type="term" value="F:DNA-binding transcription factor activity"/>
    <property type="evidence" value="ECO:0007669"/>
    <property type="project" value="InterPro"/>
</dbReference>